<protein>
    <submittedName>
        <fullName evidence="9">Putative membrane protein</fullName>
    </submittedName>
</protein>
<dbReference type="STRING" id="267850.ADINL_0410"/>
<dbReference type="OrthoDB" id="9805563at2"/>
<dbReference type="PANTHER" id="PTHR36838:SF4">
    <property type="entry name" value="AUXIN EFFLUX CARRIER FAMILY PROTEIN"/>
    <property type="match status" value="1"/>
</dbReference>
<feature type="transmembrane region" description="Helical" evidence="8">
    <location>
        <begin position="221"/>
        <end position="243"/>
    </location>
</feature>
<evidence type="ECO:0000256" key="2">
    <source>
        <dbReference type="ARBA" id="ARBA00010145"/>
    </source>
</evidence>
<proteinExistence type="inferred from homology"/>
<dbReference type="GO" id="GO:0005886">
    <property type="term" value="C:plasma membrane"/>
    <property type="evidence" value="ECO:0007669"/>
    <property type="project" value="UniProtKB-SubCell"/>
</dbReference>
<keyword evidence="4" id="KW-1003">Cell membrane</keyword>
<comment type="similarity">
    <text evidence="2">Belongs to the auxin efflux carrier (TC 2.A.69) family.</text>
</comment>
<dbReference type="AlphaFoldDB" id="A0A063Y7L4"/>
<keyword evidence="5 8" id="KW-0812">Transmembrane</keyword>
<feature type="transmembrane region" description="Helical" evidence="8">
    <location>
        <begin position="276"/>
        <end position="300"/>
    </location>
</feature>
<dbReference type="EMBL" id="JMSZ01000010">
    <property type="protein sequence ID" value="KDE41105.1"/>
    <property type="molecule type" value="Genomic_DNA"/>
</dbReference>
<evidence type="ECO:0000256" key="1">
    <source>
        <dbReference type="ARBA" id="ARBA00004651"/>
    </source>
</evidence>
<keyword evidence="3" id="KW-0813">Transport</keyword>
<dbReference type="InterPro" id="IPR038770">
    <property type="entry name" value="Na+/solute_symporter_sf"/>
</dbReference>
<feature type="transmembrane region" description="Helical" evidence="8">
    <location>
        <begin position="122"/>
        <end position="145"/>
    </location>
</feature>
<comment type="caution">
    <text evidence="9">The sequence shown here is derived from an EMBL/GenBank/DDBJ whole genome shotgun (WGS) entry which is preliminary data.</text>
</comment>
<evidence type="ECO:0000256" key="8">
    <source>
        <dbReference type="SAM" id="Phobius"/>
    </source>
</evidence>
<dbReference type="GO" id="GO:0055085">
    <property type="term" value="P:transmembrane transport"/>
    <property type="evidence" value="ECO:0007669"/>
    <property type="project" value="InterPro"/>
</dbReference>
<comment type="subcellular location">
    <subcellularLocation>
        <location evidence="1">Cell membrane</location>
        <topology evidence="1">Multi-pass membrane protein</topology>
    </subcellularLocation>
</comment>
<reference evidence="9 10" key="1">
    <citation type="journal article" date="2005" name="Int. J. Syst. Evol. Microbiol.">
        <title>Nitrincola lacisaponensis gen. nov., sp. nov., a novel alkaliphilic bacterium isolated from an alkaline, saline lake.</title>
        <authorList>
            <person name="Dimitriu P.A."/>
            <person name="Shukla S.K."/>
            <person name="Conradt J."/>
            <person name="Marquez M.C."/>
            <person name="Ventosa A."/>
            <person name="Maglia A."/>
            <person name="Peyton B.M."/>
            <person name="Pinkart H.C."/>
            <person name="Mormile M.R."/>
        </authorList>
    </citation>
    <scope>NUCLEOTIDE SEQUENCE [LARGE SCALE GENOMIC DNA]</scope>
    <source>
        <strain evidence="9 10">4CA</strain>
    </source>
</reference>
<dbReference type="RefSeq" id="WP_036543373.1">
    <property type="nucleotide sequence ID" value="NZ_JMSZ01000010.1"/>
</dbReference>
<organism evidence="9 10">
    <name type="scientific">Nitrincola lacisaponensis</name>
    <dbReference type="NCBI Taxonomy" id="267850"/>
    <lineage>
        <taxon>Bacteria</taxon>
        <taxon>Pseudomonadati</taxon>
        <taxon>Pseudomonadota</taxon>
        <taxon>Gammaproteobacteria</taxon>
        <taxon>Oceanospirillales</taxon>
        <taxon>Oceanospirillaceae</taxon>
        <taxon>Nitrincola</taxon>
    </lineage>
</organism>
<feature type="transmembrane region" description="Helical" evidence="8">
    <location>
        <begin position="196"/>
        <end position="214"/>
    </location>
</feature>
<keyword evidence="7 8" id="KW-0472">Membrane</keyword>
<evidence type="ECO:0000313" key="10">
    <source>
        <dbReference type="Proteomes" id="UP000027318"/>
    </source>
</evidence>
<feature type="transmembrane region" description="Helical" evidence="8">
    <location>
        <begin position="249"/>
        <end position="269"/>
    </location>
</feature>
<evidence type="ECO:0000256" key="7">
    <source>
        <dbReference type="ARBA" id="ARBA00023136"/>
    </source>
</evidence>
<dbReference type="Proteomes" id="UP000027318">
    <property type="component" value="Unassembled WGS sequence"/>
</dbReference>
<evidence type="ECO:0000256" key="3">
    <source>
        <dbReference type="ARBA" id="ARBA00022448"/>
    </source>
</evidence>
<evidence type="ECO:0000256" key="6">
    <source>
        <dbReference type="ARBA" id="ARBA00022989"/>
    </source>
</evidence>
<feature type="transmembrane region" description="Helical" evidence="8">
    <location>
        <begin position="65"/>
        <end position="84"/>
    </location>
</feature>
<keyword evidence="10" id="KW-1185">Reference proteome</keyword>
<keyword evidence="6 8" id="KW-1133">Transmembrane helix</keyword>
<evidence type="ECO:0000256" key="5">
    <source>
        <dbReference type="ARBA" id="ARBA00022692"/>
    </source>
</evidence>
<evidence type="ECO:0000313" key="9">
    <source>
        <dbReference type="EMBL" id="KDE41105.1"/>
    </source>
</evidence>
<name>A0A063Y7L4_9GAMM</name>
<dbReference type="Pfam" id="PF03547">
    <property type="entry name" value="Mem_trans"/>
    <property type="match status" value="1"/>
</dbReference>
<evidence type="ECO:0000256" key="4">
    <source>
        <dbReference type="ARBA" id="ARBA00022475"/>
    </source>
</evidence>
<gene>
    <name evidence="9" type="ORF">ADINL_0410</name>
</gene>
<dbReference type="Gene3D" id="1.20.1530.20">
    <property type="match status" value="1"/>
</dbReference>
<feature type="transmembrane region" description="Helical" evidence="8">
    <location>
        <begin position="157"/>
        <end position="176"/>
    </location>
</feature>
<dbReference type="InterPro" id="IPR004776">
    <property type="entry name" value="Mem_transp_PIN-like"/>
</dbReference>
<dbReference type="PANTHER" id="PTHR36838">
    <property type="entry name" value="AUXIN EFFLUX CARRIER FAMILY PROTEIN"/>
    <property type="match status" value="1"/>
</dbReference>
<accession>A0A063Y7L4</accession>
<dbReference type="PATRIC" id="fig|267850.7.peg.406"/>
<sequence length="302" mass="32173">MLAVVTVLWPVFALLVCGAVMRRFHFPGEGFWVPAEKLTYYFLFPALLIHSLSQASLSGQESLRLMLAVLLLLAAGTLICYLLQRFLALGGPAFTSFYQGSMRFNTFVALAVSAAQFGSQGIALAAVIAAVMIPTLNLLCVLVFAQHSAQRPGLLGVLRTLLTNPLILACLVGILLNMAGGLPTLMQPFFVLLSQMALPLGLLSVGAALNLAALRRSGQGLLFSILIKLMLFPLMAWGIGWIFGLSAMAQGTLIIFASIPTATSAYILARQLGGDAPLMAAIITAQTLISMLTIPLWLALLL</sequence>
<feature type="transmembrane region" description="Helical" evidence="8">
    <location>
        <begin position="38"/>
        <end position="58"/>
    </location>
</feature>